<protein>
    <recommendedName>
        <fullName evidence="3">Methyltransferase type 11</fullName>
    </recommendedName>
</protein>
<reference evidence="1 2" key="1">
    <citation type="journal article" date="2015" name="Nature">
        <title>rRNA introns, odd ribosomes, and small enigmatic genomes across a large radiation of phyla.</title>
        <authorList>
            <person name="Brown C.T."/>
            <person name="Hug L.A."/>
            <person name="Thomas B.C."/>
            <person name="Sharon I."/>
            <person name="Castelle C.J."/>
            <person name="Singh A."/>
            <person name="Wilkins M.J."/>
            <person name="Williams K.H."/>
            <person name="Banfield J.F."/>
        </authorList>
    </citation>
    <scope>NUCLEOTIDE SEQUENCE [LARGE SCALE GENOMIC DNA]</scope>
</reference>
<gene>
    <name evidence="1" type="ORF">UU55_C0002G0020</name>
</gene>
<dbReference type="Pfam" id="PF13489">
    <property type="entry name" value="Methyltransf_23"/>
    <property type="match status" value="1"/>
</dbReference>
<comment type="caution">
    <text evidence="1">The sequence shown here is derived from an EMBL/GenBank/DDBJ whole genome shotgun (WGS) entry which is preliminary data.</text>
</comment>
<sequence>MKHLFKNSLSIYEYFVDYLLRKYLRKTTEVFDCGCGNGDHTSIAKRYSNKVTGGDFVNFLNPKYDIEFRKISEGYYGNKNEFDVVISFDVIEHVKDPHLYLKMLADIVKSGGVIIIGTPNRLRLSNKIIELIHGKITFPRNLGYHLESGGEIIHIQEFTMPELIDLGKGVPGLKVVEKLSGFLGLYTPLGALGIKSTGQHSLIKFAQHLFIVYNVTK</sequence>
<accession>A0A0G0VR63</accession>
<dbReference type="AlphaFoldDB" id="A0A0G0VR63"/>
<organism evidence="1 2">
    <name type="scientific">candidate division WWE3 bacterium GW2011_GWC2_41_23</name>
    <dbReference type="NCBI Taxonomy" id="1619123"/>
    <lineage>
        <taxon>Bacteria</taxon>
        <taxon>Katanobacteria</taxon>
    </lineage>
</organism>
<dbReference type="EMBL" id="LCBB01000002">
    <property type="protein sequence ID" value="KKS03415.1"/>
    <property type="molecule type" value="Genomic_DNA"/>
</dbReference>
<evidence type="ECO:0008006" key="3">
    <source>
        <dbReference type="Google" id="ProtNLM"/>
    </source>
</evidence>
<evidence type="ECO:0000313" key="2">
    <source>
        <dbReference type="Proteomes" id="UP000033947"/>
    </source>
</evidence>
<dbReference type="Gene3D" id="3.40.50.150">
    <property type="entry name" value="Vaccinia Virus protein VP39"/>
    <property type="match status" value="1"/>
</dbReference>
<name>A0A0G0VR63_UNCKA</name>
<dbReference type="CDD" id="cd02440">
    <property type="entry name" value="AdoMet_MTases"/>
    <property type="match status" value="1"/>
</dbReference>
<proteinExistence type="predicted"/>
<dbReference type="Proteomes" id="UP000033947">
    <property type="component" value="Unassembled WGS sequence"/>
</dbReference>
<dbReference type="SUPFAM" id="SSF53335">
    <property type="entry name" value="S-adenosyl-L-methionine-dependent methyltransferases"/>
    <property type="match status" value="1"/>
</dbReference>
<evidence type="ECO:0000313" key="1">
    <source>
        <dbReference type="EMBL" id="KKS03415.1"/>
    </source>
</evidence>
<dbReference type="InterPro" id="IPR029063">
    <property type="entry name" value="SAM-dependent_MTases_sf"/>
</dbReference>